<sequence length="53" mass="6172">MATIAFDTLQFSRTLREVGFDEARAEGVLMAFKYAFKEAEFPSTKDIIRPLRW</sequence>
<evidence type="ECO:0000313" key="1">
    <source>
        <dbReference type="EMBL" id="VFJ65577.1"/>
    </source>
</evidence>
<reference evidence="1" key="1">
    <citation type="submission" date="2019-02" db="EMBL/GenBank/DDBJ databases">
        <authorList>
            <person name="Gruber-Vodicka R. H."/>
            <person name="Seah K. B. B."/>
        </authorList>
    </citation>
    <scope>NUCLEOTIDE SEQUENCE</scope>
    <source>
        <strain evidence="1">BECK_BZ131</strain>
    </source>
</reference>
<gene>
    <name evidence="1" type="ORF">BECKFW1821C_GA0114237_100812</name>
</gene>
<protein>
    <recommendedName>
        <fullName evidence="2">DUF1640 domain-containing protein</fullName>
    </recommendedName>
</protein>
<name>A0A450TES1_9GAMM</name>
<proteinExistence type="predicted"/>
<accession>A0A450TES1</accession>
<dbReference type="AlphaFoldDB" id="A0A450TES1"/>
<evidence type="ECO:0008006" key="2">
    <source>
        <dbReference type="Google" id="ProtNLM"/>
    </source>
</evidence>
<organism evidence="1">
    <name type="scientific">Candidatus Kentrum sp. FW</name>
    <dbReference type="NCBI Taxonomy" id="2126338"/>
    <lineage>
        <taxon>Bacteria</taxon>
        <taxon>Pseudomonadati</taxon>
        <taxon>Pseudomonadota</taxon>
        <taxon>Gammaproteobacteria</taxon>
        <taxon>Candidatus Kentrum</taxon>
    </lineage>
</organism>
<dbReference type="EMBL" id="CAADFE010000008">
    <property type="protein sequence ID" value="VFJ65577.1"/>
    <property type="molecule type" value="Genomic_DNA"/>
</dbReference>